<gene>
    <name evidence="1" type="ORF">TPE_0515</name>
</gene>
<dbReference type="AlphaFoldDB" id="S6A2W0"/>
<keyword evidence="2" id="KW-1185">Reference proteome</keyword>
<dbReference type="Proteomes" id="UP000015620">
    <property type="component" value="Chromosome"/>
</dbReference>
<proteinExistence type="predicted"/>
<sequence length="59" mass="7057">MFTNRIIIRCFAPCVQNSKINGKLRIERTVYRLSYKNFFEGIIKSRKKFLSAHRLFGFV</sequence>
<accession>S6A2W0</accession>
<dbReference type="KEGG" id="tped:TPE_0515"/>
<protein>
    <submittedName>
        <fullName evidence="1">Uncharacterized protein</fullName>
    </submittedName>
</protein>
<evidence type="ECO:0000313" key="1">
    <source>
        <dbReference type="EMBL" id="AGT43011.1"/>
    </source>
</evidence>
<dbReference type="HOGENOM" id="CLU_2959490_0_0_12"/>
<evidence type="ECO:0000313" key="2">
    <source>
        <dbReference type="Proteomes" id="UP000015620"/>
    </source>
</evidence>
<dbReference type="STRING" id="1291379.TPE_0515"/>
<dbReference type="EMBL" id="CP004120">
    <property type="protein sequence ID" value="AGT43011.1"/>
    <property type="molecule type" value="Genomic_DNA"/>
</dbReference>
<organism evidence="1 2">
    <name type="scientific">Treponema pedis str. T A4</name>
    <dbReference type="NCBI Taxonomy" id="1291379"/>
    <lineage>
        <taxon>Bacteria</taxon>
        <taxon>Pseudomonadati</taxon>
        <taxon>Spirochaetota</taxon>
        <taxon>Spirochaetia</taxon>
        <taxon>Spirochaetales</taxon>
        <taxon>Treponemataceae</taxon>
        <taxon>Treponema</taxon>
    </lineage>
</organism>
<dbReference type="PATRIC" id="fig|1291379.3.peg.518"/>
<reference evidence="1 2" key="1">
    <citation type="journal article" date="2013" name="PLoS ONE">
        <title>Genome-Wide Relatedness of Treponema pedis, from Gingiva and Necrotic Skin Lesions of Pigs, with the Human Oral Pathogen Treponema denticola.</title>
        <authorList>
            <person name="Svartstrom O."/>
            <person name="Mushtaq M."/>
            <person name="Pringle M."/>
            <person name="Segerman B."/>
        </authorList>
    </citation>
    <scope>NUCLEOTIDE SEQUENCE [LARGE SCALE GENOMIC DNA]</scope>
    <source>
        <strain evidence="1">T A4</strain>
    </source>
</reference>
<name>S6A2W0_9SPIR</name>